<comment type="caution">
    <text evidence="1">The sequence shown here is derived from an EMBL/GenBank/DDBJ whole genome shotgun (WGS) entry which is preliminary data.</text>
</comment>
<organism evidence="1 2">
    <name type="scientific">Methylobacterium oryzae</name>
    <dbReference type="NCBI Taxonomy" id="334852"/>
    <lineage>
        <taxon>Bacteria</taxon>
        <taxon>Pseudomonadati</taxon>
        <taxon>Pseudomonadota</taxon>
        <taxon>Alphaproteobacteria</taxon>
        <taxon>Hyphomicrobiales</taxon>
        <taxon>Methylobacteriaceae</taxon>
        <taxon>Methylobacterium</taxon>
    </lineage>
</organism>
<gene>
    <name evidence="1" type="ORF">MOTC310_16020</name>
</gene>
<protein>
    <submittedName>
        <fullName evidence="1">Sulfite:cytochrome C oxidoreductase subunit B</fullName>
    </submittedName>
</protein>
<dbReference type="EMBL" id="MLCA01000008">
    <property type="protein sequence ID" value="MEE7491897.1"/>
    <property type="molecule type" value="Genomic_DNA"/>
</dbReference>
<proteinExistence type="predicted"/>
<dbReference type="Gene3D" id="1.10.760.10">
    <property type="entry name" value="Cytochrome c-like domain"/>
    <property type="match status" value="1"/>
</dbReference>
<reference evidence="1 2" key="1">
    <citation type="journal article" date="2012" name="Genet. Mol. Biol.">
        <title>Analysis of 16S rRNA and mxaF genes revealing insights into Methylobacterium niche-specific plant association.</title>
        <authorList>
            <person name="Dourado M.N."/>
            <person name="Andreote F.D."/>
            <person name="Dini-Andreote F."/>
            <person name="Conti R."/>
            <person name="Araujo J.M."/>
            <person name="Araujo W.L."/>
        </authorList>
    </citation>
    <scope>NUCLEOTIDE SEQUENCE [LARGE SCALE GENOMIC DNA]</scope>
    <source>
        <strain evidence="1 2">TC3-10</strain>
    </source>
</reference>
<keyword evidence="2" id="KW-1185">Reference proteome</keyword>
<accession>A0ABU7TRC7</accession>
<sequence length="36" mass="3974">GQAFWDAEVAKMIKVYRAPIAEEQARAIAAYLGATY</sequence>
<evidence type="ECO:0000313" key="1">
    <source>
        <dbReference type="EMBL" id="MEE7491897.1"/>
    </source>
</evidence>
<evidence type="ECO:0000313" key="2">
    <source>
        <dbReference type="Proteomes" id="UP001355206"/>
    </source>
</evidence>
<name>A0ABU7TRC7_9HYPH</name>
<feature type="non-terminal residue" evidence="1">
    <location>
        <position position="1"/>
    </location>
</feature>
<dbReference type="InterPro" id="IPR036909">
    <property type="entry name" value="Cyt_c-like_dom_sf"/>
</dbReference>
<dbReference type="Proteomes" id="UP001355206">
    <property type="component" value="Unassembled WGS sequence"/>
</dbReference>